<dbReference type="InterPro" id="IPR036291">
    <property type="entry name" value="NAD(P)-bd_dom_sf"/>
</dbReference>
<keyword evidence="1 6" id="KW-0560">Oxidoreductase</keyword>
<dbReference type="EC" id="1.1.1.60" evidence="6"/>
<evidence type="ECO:0000256" key="3">
    <source>
        <dbReference type="PIRSR" id="PIRSR000103-1"/>
    </source>
</evidence>
<dbReference type="Pfam" id="PF14833">
    <property type="entry name" value="NAD_binding_11"/>
    <property type="match status" value="1"/>
</dbReference>
<dbReference type="InterPro" id="IPR013328">
    <property type="entry name" value="6PGD_dom2"/>
</dbReference>
<dbReference type="Gene3D" id="1.10.1040.10">
    <property type="entry name" value="N-(1-d-carboxylethyl)-l-norvaline Dehydrogenase, domain 2"/>
    <property type="match status" value="1"/>
</dbReference>
<dbReference type="PANTHER" id="PTHR43060:SF15">
    <property type="entry name" value="3-HYDROXYISOBUTYRATE DEHYDROGENASE-LIKE 1, MITOCHONDRIAL-RELATED"/>
    <property type="match status" value="1"/>
</dbReference>
<dbReference type="InterPro" id="IPR008927">
    <property type="entry name" value="6-PGluconate_DH-like_C_sf"/>
</dbReference>
<protein>
    <submittedName>
        <fullName evidence="6">2-hydroxy-3-oxopropionate reductase</fullName>
        <ecNumber evidence="6">1.1.1.60</ecNumber>
    </submittedName>
</protein>
<evidence type="ECO:0000259" key="4">
    <source>
        <dbReference type="Pfam" id="PF03446"/>
    </source>
</evidence>
<keyword evidence="2" id="KW-0520">NAD</keyword>
<dbReference type="GO" id="GO:0008679">
    <property type="term" value="F:2-hydroxy-3-oxopropionate reductase activity"/>
    <property type="evidence" value="ECO:0007669"/>
    <property type="project" value="UniProtKB-EC"/>
</dbReference>
<dbReference type="OrthoDB" id="9812907at2"/>
<evidence type="ECO:0000256" key="2">
    <source>
        <dbReference type="ARBA" id="ARBA00023027"/>
    </source>
</evidence>
<dbReference type="Gene3D" id="3.40.50.720">
    <property type="entry name" value="NAD(P)-binding Rossmann-like Domain"/>
    <property type="match status" value="1"/>
</dbReference>
<sequence length="288" mass="29917">MTVGIIGLGIMGSAYGRNLMKAGVEVIGVDPAPAARARLEEAGARAEEVPGDWLRDCELVILALISPTVLAEVTETLAELLKPGQIVLETGTFALADKNAAQARLEAAGVILLDCPVSGTGAQAAVADLVMMAAGPPEAVAQAKPLIAHFTKAVIDAGPFGAGMKLKFVANHAVALHNTVAAEVLNYADALGLDRDMVYGLLSNGAGQSKMLDLRMPLMISGAYDPPTASLKMFEKDLSLIGADIARLGLQAPLLDAVSHIYQVAMADLPEQYDAAAVFEVYRSGKAV</sequence>
<dbReference type="InterPro" id="IPR015815">
    <property type="entry name" value="HIBADH-related"/>
</dbReference>
<dbReference type="PIRSF" id="PIRSF000103">
    <property type="entry name" value="HIBADH"/>
    <property type="match status" value="1"/>
</dbReference>
<dbReference type="AlphaFoldDB" id="A0A1Y5U4K7"/>
<proteinExistence type="predicted"/>
<reference evidence="6 7" key="1">
    <citation type="submission" date="2017-03" db="EMBL/GenBank/DDBJ databases">
        <authorList>
            <person name="Afonso C.L."/>
            <person name="Miller P.J."/>
            <person name="Scott M.A."/>
            <person name="Spackman E."/>
            <person name="Goraichik I."/>
            <person name="Dimitrov K.M."/>
            <person name="Suarez D.L."/>
            <person name="Swayne D.E."/>
        </authorList>
    </citation>
    <scope>NUCLEOTIDE SEQUENCE [LARGE SCALE GENOMIC DNA]</scope>
    <source>
        <strain evidence="6 7">CECT 7023</strain>
    </source>
</reference>
<dbReference type="Pfam" id="PF03446">
    <property type="entry name" value="NAD_binding_2"/>
    <property type="match status" value="1"/>
</dbReference>
<dbReference type="InterPro" id="IPR029154">
    <property type="entry name" value="HIBADH-like_NADP-bd"/>
</dbReference>
<dbReference type="GO" id="GO:0050661">
    <property type="term" value="F:NADP binding"/>
    <property type="evidence" value="ECO:0007669"/>
    <property type="project" value="InterPro"/>
</dbReference>
<dbReference type="EMBL" id="FWFZ01000045">
    <property type="protein sequence ID" value="SLN76813.1"/>
    <property type="molecule type" value="Genomic_DNA"/>
</dbReference>
<dbReference type="GO" id="GO:0051287">
    <property type="term" value="F:NAD binding"/>
    <property type="evidence" value="ECO:0007669"/>
    <property type="project" value="InterPro"/>
</dbReference>
<evidence type="ECO:0000259" key="5">
    <source>
        <dbReference type="Pfam" id="PF14833"/>
    </source>
</evidence>
<feature type="domain" description="3-hydroxyisobutyrate dehydrogenase-like NAD-binding" evidence="5">
    <location>
        <begin position="161"/>
        <end position="281"/>
    </location>
</feature>
<feature type="domain" description="6-phosphogluconate dehydrogenase NADP-binding" evidence="4">
    <location>
        <begin position="2"/>
        <end position="155"/>
    </location>
</feature>
<dbReference type="RefSeq" id="WP_085880954.1">
    <property type="nucleotide sequence ID" value="NZ_FWFZ01000045.1"/>
</dbReference>
<evidence type="ECO:0000313" key="6">
    <source>
        <dbReference type="EMBL" id="SLN76813.1"/>
    </source>
</evidence>
<gene>
    <name evidence="6" type="primary">garR_3</name>
    <name evidence="6" type="ORF">ROA7023_04248</name>
</gene>
<accession>A0A1Y5U4K7</accession>
<keyword evidence="7" id="KW-1185">Reference proteome</keyword>
<dbReference type="InterPro" id="IPR006115">
    <property type="entry name" value="6PGDH_NADP-bd"/>
</dbReference>
<evidence type="ECO:0000256" key="1">
    <source>
        <dbReference type="ARBA" id="ARBA00023002"/>
    </source>
</evidence>
<dbReference type="SUPFAM" id="SSF48179">
    <property type="entry name" value="6-phosphogluconate dehydrogenase C-terminal domain-like"/>
    <property type="match status" value="1"/>
</dbReference>
<dbReference type="SUPFAM" id="SSF51735">
    <property type="entry name" value="NAD(P)-binding Rossmann-fold domains"/>
    <property type="match status" value="1"/>
</dbReference>
<feature type="active site" evidence="3">
    <location>
        <position position="167"/>
    </location>
</feature>
<dbReference type="PANTHER" id="PTHR43060">
    <property type="entry name" value="3-HYDROXYISOBUTYRATE DEHYDROGENASE-LIKE 1, MITOCHONDRIAL-RELATED"/>
    <property type="match status" value="1"/>
</dbReference>
<dbReference type="Proteomes" id="UP000193900">
    <property type="component" value="Unassembled WGS sequence"/>
</dbReference>
<evidence type="ECO:0000313" key="7">
    <source>
        <dbReference type="Proteomes" id="UP000193900"/>
    </source>
</evidence>
<organism evidence="6 7">
    <name type="scientific">Roseisalinus antarcticus</name>
    <dbReference type="NCBI Taxonomy" id="254357"/>
    <lineage>
        <taxon>Bacteria</taxon>
        <taxon>Pseudomonadati</taxon>
        <taxon>Pseudomonadota</taxon>
        <taxon>Alphaproteobacteria</taxon>
        <taxon>Rhodobacterales</taxon>
        <taxon>Roseobacteraceae</taxon>
        <taxon>Roseisalinus</taxon>
    </lineage>
</organism>
<name>A0A1Y5U4K7_9RHOB</name>